<dbReference type="CDD" id="cd02340">
    <property type="entry name" value="ZZ_NBR1_like"/>
    <property type="match status" value="1"/>
</dbReference>
<name>A0A0D1YTH1_9EURO</name>
<dbReference type="InterPro" id="IPR000433">
    <property type="entry name" value="Znf_ZZ"/>
</dbReference>
<dbReference type="VEuPathDB" id="FungiDB:PV08_02794"/>
<sequence length="1545" mass="175478">MDTSPAEDDPAVDKPKSLGAMIEPWYQNLVEERYIHADVQCDGCFSEIQAARYRCIVCQDFDLCVSCHEDRERLHDTTHNFYRIQYRRLDVPPIWGEDLELLRRFHEDDSAESFYLHYPWIFNPFTFDKLVAGTVDEEAHRKNLEAVESLDPDDAELFLDQYIRMCACVHWNHQSLRNEVKNLVDIQLLRAEASQYFASTWKGLAKGLVDPGSTSSTERTEIQKSLLQHEMGAAEFGNIADAFKTHCAQREEEWEAKVSGCTTANQSARSRYFRLIALEFKPDGTQLTIPEDVQALLQSQKQVNEGGERYRIFEYETMRIQIHHLYELCAAQQLRLCEERMATSSSAVVQCDQTSREQLRSRLEMLSGNFNNAVDVSEKMNLEIVSKRFEQLRIYERQGNLKLAKEAGASICDIAATAPAMCMLTAALSFVKCFTDGAWLEALRQVCMIFARLLNPAVDVSFELLVAEIYCHRILAALRADLGRQLNQYETSSISERITYLRRQFLHLQRSDLAFDAFITELDMHKVDAAVYELGTSDYLVNKPENVIEPVKAQELCQTFITESVHAETNNLDTPEDAIISGLLRLVLVEVFVNSLEPERWRHQCEQLLTEADAIFSRTGSRLGATQVSLFRLRLRLETSPPGETWRTVQLSFEEMDYIHGLVRLVKFEAAAEIDKDDLRVNSTSPRVCAKLLPVLKRAGNELAFRLNQLQSMQSWLQSPTLILTCERTFHPRGGFQSDELAFVASRFLCMLYTTNNNFREAYAYAVLCLRYAVSRGDVGAGETATKLFLRALANVTSAMQDPARVEELTNLAGIWDRWIYIKLKIFLAKFQEAGSTMRWSELPVESLLWLANTVSCNVEENSIQLQTTQLTMTLKASLHLVCSLLLLAPQVFRDMHAGKVLRALGTAAEAAGNPLLCLLLYDSARWQCGHSQTQIDVHELELHIGRRLDSLLWYARVLFVDFLPRCQAYLKAAEDFFWTETTQQTSYRNALTASMIHARSHLRCVHYEIDDTDWGEDTEIESLSETQRTNRDRLISFCLTAEESVRRGLNGMLRLRKKLGTMPALQELENSRLFFFEQTEELYWTHMGLEMSLSRLTGDPYPLWQAMQEWKAVALVEVMSRGLVTSIETQDGGDLGFENVNPSTVEASEKARGLLDRFSTAEPVGEDDIYAMAEIAEQHLEKGASVVFVDWVRYHDTLFVAAWNGTTSALRKRVVEYDYWKIEKWVKDNLGVEGLQQGQVVRKKLMRTRTLDLLRPLLEPIEDFVNPDDLVVFCRAGVLHAIPLHAIPFGPEGKPLIITNPVIYSASSTLLWKCVSKAVGFSTTNRDDIKAIAFARLGPEDPREEERIKQVTASAMQYFPNSKVTAGRDVTRSKFMELAKGANILHYHGHAYLEAAERKNRALVVETEQSFSTSDDGHLTTMDIFDLGLDSALVVLLACASGEEDIAPNDDPLGMLSAFLYAGATSCIATLWPTQTSDARAFATRFYAHAFGGHATANHSDSSVFLAKALQKTVRELWEDWDEDGPYHWAQFELRKLQRNPEPG</sequence>
<dbReference type="Pfam" id="PF12770">
    <property type="entry name" value="CHAT"/>
    <property type="match status" value="1"/>
</dbReference>
<keyword evidence="3" id="KW-0862">Zinc</keyword>
<dbReference type="GeneID" id="27329877"/>
<evidence type="ECO:0000256" key="2">
    <source>
        <dbReference type="ARBA" id="ARBA00022771"/>
    </source>
</evidence>
<dbReference type="SUPFAM" id="SSF57850">
    <property type="entry name" value="RING/U-box"/>
    <property type="match status" value="1"/>
</dbReference>
<keyword evidence="2 4" id="KW-0863">Zinc-finger</keyword>
<dbReference type="InterPro" id="IPR024983">
    <property type="entry name" value="CHAT_dom"/>
</dbReference>
<evidence type="ECO:0000256" key="4">
    <source>
        <dbReference type="PROSITE-ProRule" id="PRU00228"/>
    </source>
</evidence>
<gene>
    <name evidence="6" type="ORF">PV08_02794</name>
</gene>
<keyword evidence="1" id="KW-0479">Metal-binding</keyword>
<dbReference type="GO" id="GO:0008270">
    <property type="term" value="F:zinc ion binding"/>
    <property type="evidence" value="ECO:0007669"/>
    <property type="project" value="UniProtKB-KW"/>
</dbReference>
<dbReference type="RefSeq" id="XP_016238722.1">
    <property type="nucleotide sequence ID" value="XM_016377152.1"/>
</dbReference>
<feature type="domain" description="ZZ-type" evidence="5">
    <location>
        <begin position="36"/>
        <end position="89"/>
    </location>
</feature>
<evidence type="ECO:0000313" key="7">
    <source>
        <dbReference type="Proteomes" id="UP000053328"/>
    </source>
</evidence>
<evidence type="ECO:0000259" key="5">
    <source>
        <dbReference type="PROSITE" id="PS50135"/>
    </source>
</evidence>
<evidence type="ECO:0000313" key="6">
    <source>
        <dbReference type="EMBL" id="KIW18506.1"/>
    </source>
</evidence>
<protein>
    <recommendedName>
        <fullName evidence="5">ZZ-type domain-containing protein</fullName>
    </recommendedName>
</protein>
<dbReference type="STRING" id="91928.A0A0D1YTH1"/>
<dbReference type="Proteomes" id="UP000053328">
    <property type="component" value="Unassembled WGS sequence"/>
</dbReference>
<proteinExistence type="predicted"/>
<dbReference type="InterPro" id="IPR043145">
    <property type="entry name" value="Znf_ZZ_sf"/>
</dbReference>
<dbReference type="OrthoDB" id="9991317at2759"/>
<dbReference type="SMART" id="SM00291">
    <property type="entry name" value="ZnF_ZZ"/>
    <property type="match status" value="1"/>
</dbReference>
<evidence type="ECO:0000256" key="1">
    <source>
        <dbReference type="ARBA" id="ARBA00022723"/>
    </source>
</evidence>
<keyword evidence="7" id="KW-1185">Reference proteome</keyword>
<dbReference type="HOGENOM" id="CLU_246236_0_0_1"/>
<evidence type="ECO:0000256" key="3">
    <source>
        <dbReference type="ARBA" id="ARBA00022833"/>
    </source>
</evidence>
<organism evidence="6 7">
    <name type="scientific">Exophiala spinifera</name>
    <dbReference type="NCBI Taxonomy" id="91928"/>
    <lineage>
        <taxon>Eukaryota</taxon>
        <taxon>Fungi</taxon>
        <taxon>Dikarya</taxon>
        <taxon>Ascomycota</taxon>
        <taxon>Pezizomycotina</taxon>
        <taxon>Eurotiomycetes</taxon>
        <taxon>Chaetothyriomycetidae</taxon>
        <taxon>Chaetothyriales</taxon>
        <taxon>Herpotrichiellaceae</taxon>
        <taxon>Exophiala</taxon>
    </lineage>
</organism>
<dbReference type="PROSITE" id="PS50135">
    <property type="entry name" value="ZF_ZZ_2"/>
    <property type="match status" value="1"/>
</dbReference>
<dbReference type="EMBL" id="KN847493">
    <property type="protein sequence ID" value="KIW18506.1"/>
    <property type="molecule type" value="Genomic_DNA"/>
</dbReference>
<dbReference type="PROSITE" id="PS01357">
    <property type="entry name" value="ZF_ZZ_1"/>
    <property type="match status" value="1"/>
</dbReference>
<dbReference type="Pfam" id="PF00569">
    <property type="entry name" value="ZZ"/>
    <property type="match status" value="1"/>
</dbReference>
<accession>A0A0D1YTH1</accession>
<dbReference type="Gene3D" id="3.30.60.90">
    <property type="match status" value="1"/>
</dbReference>
<reference evidence="6 7" key="1">
    <citation type="submission" date="2015-01" db="EMBL/GenBank/DDBJ databases">
        <title>The Genome Sequence of Exophiala spinifera CBS89968.</title>
        <authorList>
            <consortium name="The Broad Institute Genomics Platform"/>
            <person name="Cuomo C."/>
            <person name="de Hoog S."/>
            <person name="Gorbushina A."/>
            <person name="Stielow B."/>
            <person name="Teixiera M."/>
            <person name="Abouelleil A."/>
            <person name="Chapman S.B."/>
            <person name="Priest M."/>
            <person name="Young S.K."/>
            <person name="Wortman J."/>
            <person name="Nusbaum C."/>
            <person name="Birren B."/>
        </authorList>
    </citation>
    <scope>NUCLEOTIDE SEQUENCE [LARGE SCALE GENOMIC DNA]</scope>
    <source>
        <strain evidence="6 7">CBS 89968</strain>
    </source>
</reference>